<evidence type="ECO:0000256" key="7">
    <source>
        <dbReference type="PROSITE-ProRule" id="PRU00169"/>
    </source>
</evidence>
<evidence type="ECO:0000256" key="3">
    <source>
        <dbReference type="ARBA" id="ARBA00022801"/>
    </source>
</evidence>
<comment type="domain">
    <text evidence="5">Contains a C-terminal catalytic domain, and an N-terminal region which modulates catalytic activity.</text>
</comment>
<evidence type="ECO:0000256" key="1">
    <source>
        <dbReference type="ARBA" id="ARBA00022490"/>
    </source>
</evidence>
<evidence type="ECO:0000256" key="5">
    <source>
        <dbReference type="HAMAP-Rule" id="MF_00099"/>
    </source>
</evidence>
<evidence type="ECO:0000313" key="10">
    <source>
        <dbReference type="EMBL" id="MBL6447109.1"/>
    </source>
</evidence>
<dbReference type="InterPro" id="IPR001789">
    <property type="entry name" value="Sig_transdc_resp-reg_receiver"/>
</dbReference>
<protein>
    <recommendedName>
        <fullName evidence="5">Protein-glutamate methylesterase/protein-glutamine glutaminase</fullName>
        <ecNumber evidence="5">3.1.1.61</ecNumber>
        <ecNumber evidence="5">3.5.1.44</ecNumber>
    </recommendedName>
</protein>
<dbReference type="EC" id="3.1.1.61" evidence="5"/>
<evidence type="ECO:0000256" key="4">
    <source>
        <dbReference type="ARBA" id="ARBA00048267"/>
    </source>
</evidence>
<organism evidence="10 11">
    <name type="scientific">Fulvivirga marina</name>
    <dbReference type="NCBI Taxonomy" id="2494733"/>
    <lineage>
        <taxon>Bacteria</taxon>
        <taxon>Pseudomonadati</taxon>
        <taxon>Bacteroidota</taxon>
        <taxon>Cytophagia</taxon>
        <taxon>Cytophagales</taxon>
        <taxon>Fulvivirgaceae</taxon>
        <taxon>Fulvivirga</taxon>
    </lineage>
</organism>
<feature type="active site" evidence="5 6">
    <location>
        <position position="288"/>
    </location>
</feature>
<keyword evidence="11" id="KW-1185">Reference proteome</keyword>
<keyword evidence="10" id="KW-0489">Methyltransferase</keyword>
<dbReference type="Gene3D" id="3.40.50.180">
    <property type="entry name" value="Methylesterase CheB, C-terminal domain"/>
    <property type="match status" value="1"/>
</dbReference>
<feature type="domain" description="Response regulatory" evidence="8">
    <location>
        <begin position="5"/>
        <end position="121"/>
    </location>
</feature>
<dbReference type="GO" id="GO:0008168">
    <property type="term" value="F:methyltransferase activity"/>
    <property type="evidence" value="ECO:0007669"/>
    <property type="project" value="UniProtKB-KW"/>
</dbReference>
<dbReference type="SMART" id="SM00448">
    <property type="entry name" value="REC"/>
    <property type="match status" value="1"/>
</dbReference>
<keyword evidence="3 5" id="KW-0378">Hydrolase</keyword>
<evidence type="ECO:0000313" key="11">
    <source>
        <dbReference type="Proteomes" id="UP000614216"/>
    </source>
</evidence>
<comment type="similarity">
    <text evidence="5">Belongs to the CheB family.</text>
</comment>
<dbReference type="GO" id="GO:0000156">
    <property type="term" value="F:phosphorelay response regulator activity"/>
    <property type="evidence" value="ECO:0007669"/>
    <property type="project" value="InterPro"/>
</dbReference>
<comment type="caution">
    <text evidence="10">The sequence shown here is derived from an EMBL/GenBank/DDBJ whole genome shotgun (WGS) entry which is preliminary data.</text>
</comment>
<dbReference type="GO" id="GO:0050568">
    <property type="term" value="F:protein-glutamine glutaminase activity"/>
    <property type="evidence" value="ECO:0007669"/>
    <property type="project" value="UniProtKB-UniRule"/>
</dbReference>
<proteinExistence type="inferred from homology"/>
<dbReference type="HAMAP" id="MF_00099">
    <property type="entry name" value="CheB_chemtxs"/>
    <property type="match status" value="1"/>
</dbReference>
<name>A0A937KC87_9BACT</name>
<dbReference type="PANTHER" id="PTHR42872:SF6">
    <property type="entry name" value="PROTEIN-GLUTAMATE METHYLESTERASE_PROTEIN-GLUTAMINE GLUTAMINASE"/>
    <property type="match status" value="1"/>
</dbReference>
<dbReference type="PANTHER" id="PTHR42872">
    <property type="entry name" value="PROTEIN-GLUTAMATE METHYLESTERASE/PROTEIN-GLUTAMINE GLUTAMINASE"/>
    <property type="match status" value="1"/>
</dbReference>
<keyword evidence="1 5" id="KW-0963">Cytoplasm</keyword>
<dbReference type="Pfam" id="PF01339">
    <property type="entry name" value="CheB_methylest"/>
    <property type="match status" value="1"/>
</dbReference>
<evidence type="ECO:0000259" key="9">
    <source>
        <dbReference type="PROSITE" id="PS50122"/>
    </source>
</evidence>
<dbReference type="PROSITE" id="PS50110">
    <property type="entry name" value="RESPONSE_REGULATORY"/>
    <property type="match status" value="1"/>
</dbReference>
<keyword evidence="2 5" id="KW-0145">Chemotaxis</keyword>
<dbReference type="RefSeq" id="WP_202856636.1">
    <property type="nucleotide sequence ID" value="NZ_JAEUGD010000042.1"/>
</dbReference>
<dbReference type="PROSITE" id="PS50122">
    <property type="entry name" value="CHEB"/>
    <property type="match status" value="1"/>
</dbReference>
<keyword evidence="5 7" id="KW-0597">Phosphoprotein</keyword>
<dbReference type="CDD" id="cd16432">
    <property type="entry name" value="CheB_Rec"/>
    <property type="match status" value="1"/>
</dbReference>
<dbReference type="GO" id="GO:0005737">
    <property type="term" value="C:cytoplasm"/>
    <property type="evidence" value="ECO:0007669"/>
    <property type="project" value="UniProtKB-SubCell"/>
</dbReference>
<dbReference type="SUPFAM" id="SSF52738">
    <property type="entry name" value="Methylesterase CheB, C-terminal domain"/>
    <property type="match status" value="1"/>
</dbReference>
<comment type="PTM">
    <text evidence="5">Phosphorylated by CheA. Phosphorylation of the N-terminal regulatory domain activates the methylesterase activity.</text>
</comment>
<dbReference type="SUPFAM" id="SSF52172">
    <property type="entry name" value="CheY-like"/>
    <property type="match status" value="1"/>
</dbReference>
<comment type="function">
    <text evidence="5">Involved in chemotaxis. Part of a chemotaxis signal transduction system that modulates chemotaxis in response to various stimuli. Catalyzes the demethylation of specific methylglutamate residues introduced into the chemoreceptors (methyl-accepting chemotaxis proteins or MCP) by CheR. Also mediates the irreversible deamidation of specific glutamine residues to glutamic acid.</text>
</comment>
<feature type="modified residue" description="4-aspartylphosphate" evidence="5 7">
    <location>
        <position position="56"/>
    </location>
</feature>
<comment type="catalytic activity">
    <reaction evidence="4 5">
        <text>[protein]-L-glutamate 5-O-methyl ester + H2O = L-glutamyl-[protein] + methanol + H(+)</text>
        <dbReference type="Rhea" id="RHEA:23236"/>
        <dbReference type="Rhea" id="RHEA-COMP:10208"/>
        <dbReference type="Rhea" id="RHEA-COMP:10311"/>
        <dbReference type="ChEBI" id="CHEBI:15377"/>
        <dbReference type="ChEBI" id="CHEBI:15378"/>
        <dbReference type="ChEBI" id="CHEBI:17790"/>
        <dbReference type="ChEBI" id="CHEBI:29973"/>
        <dbReference type="ChEBI" id="CHEBI:82795"/>
        <dbReference type="EC" id="3.1.1.61"/>
    </reaction>
</comment>
<dbReference type="InterPro" id="IPR008248">
    <property type="entry name" value="CheB-like"/>
</dbReference>
<evidence type="ECO:0000256" key="2">
    <source>
        <dbReference type="ARBA" id="ARBA00022500"/>
    </source>
</evidence>
<dbReference type="NCBIfam" id="NF001965">
    <property type="entry name" value="PRK00742.1"/>
    <property type="match status" value="1"/>
</dbReference>
<reference evidence="10" key="1">
    <citation type="submission" date="2021-01" db="EMBL/GenBank/DDBJ databases">
        <title>Fulvivirga kasyanovii gen. nov., sp nov., a novel member of the phylum Bacteroidetes isolated from seawater in a mussel farm.</title>
        <authorList>
            <person name="Zhao L.-H."/>
            <person name="Wang Z.-J."/>
        </authorList>
    </citation>
    <scope>NUCLEOTIDE SEQUENCE</scope>
    <source>
        <strain evidence="10">29W222</strain>
    </source>
</reference>
<dbReference type="GO" id="GO:0006935">
    <property type="term" value="P:chemotaxis"/>
    <property type="evidence" value="ECO:0007669"/>
    <property type="project" value="UniProtKB-UniRule"/>
</dbReference>
<feature type="active site" evidence="5 6">
    <location>
        <position position="165"/>
    </location>
</feature>
<sequence length="343" mass="37530">MKRIKTLLIEDSGLMRIMISDVLRSDPTIEVIGTANNGKDGVRKVKALRPDVVVTDMLMPHYDGLYAVKNIMKETPVPIILLSSLGKNNREVFEALNTGAFDFIDKPTSRDSIQFKKDLNKLIQTIKAANETNLALLKKNVSRVNHQVHSFSNAAMYSILVIGASTGGPSAVSTILGQLPINLPIPVIIAQHMPERFLVSFAERLDSLLPFEVQLAKKGERLRSGVIYILPGDGNMEVANQNDLSVFKYSDKIYKEYDRPSINCLFESVAEVYGSKAIGVILTGMGKDGSQGLLKIKHQGGLTITQDALSSVVYGMPKASVELGAADYVVKLNDIPGFLMSCF</sequence>
<keyword evidence="10" id="KW-0808">Transferase</keyword>
<gene>
    <name evidence="5 10" type="primary">cheB</name>
    <name evidence="10" type="ORF">JMN32_12375</name>
</gene>
<accession>A0A937KC87</accession>
<comment type="subcellular location">
    <subcellularLocation>
        <location evidence="5">Cytoplasm</location>
    </subcellularLocation>
</comment>
<feature type="active site" evidence="5 6">
    <location>
        <position position="192"/>
    </location>
</feature>
<dbReference type="InterPro" id="IPR035909">
    <property type="entry name" value="CheB_C"/>
</dbReference>
<evidence type="ECO:0000259" key="8">
    <source>
        <dbReference type="PROSITE" id="PS50110"/>
    </source>
</evidence>
<dbReference type="AlphaFoldDB" id="A0A937KC87"/>
<dbReference type="EMBL" id="JAEUGD010000042">
    <property type="protein sequence ID" value="MBL6447109.1"/>
    <property type="molecule type" value="Genomic_DNA"/>
</dbReference>
<dbReference type="CDD" id="cd17541">
    <property type="entry name" value="REC_CheB-like"/>
    <property type="match status" value="1"/>
</dbReference>
<dbReference type="GO" id="GO:0032259">
    <property type="term" value="P:methylation"/>
    <property type="evidence" value="ECO:0007669"/>
    <property type="project" value="UniProtKB-KW"/>
</dbReference>
<comment type="catalytic activity">
    <reaction evidence="5">
        <text>L-glutaminyl-[protein] + H2O = L-glutamyl-[protein] + NH4(+)</text>
        <dbReference type="Rhea" id="RHEA:16441"/>
        <dbReference type="Rhea" id="RHEA-COMP:10207"/>
        <dbReference type="Rhea" id="RHEA-COMP:10208"/>
        <dbReference type="ChEBI" id="CHEBI:15377"/>
        <dbReference type="ChEBI" id="CHEBI:28938"/>
        <dbReference type="ChEBI" id="CHEBI:29973"/>
        <dbReference type="ChEBI" id="CHEBI:30011"/>
        <dbReference type="EC" id="3.5.1.44"/>
    </reaction>
</comment>
<dbReference type="Gene3D" id="3.40.50.2300">
    <property type="match status" value="1"/>
</dbReference>
<dbReference type="PIRSF" id="PIRSF000876">
    <property type="entry name" value="RR_chemtxs_CheB"/>
    <property type="match status" value="1"/>
</dbReference>
<dbReference type="GO" id="GO:0008984">
    <property type="term" value="F:protein-glutamate methylesterase activity"/>
    <property type="evidence" value="ECO:0007669"/>
    <property type="project" value="UniProtKB-UniRule"/>
</dbReference>
<dbReference type="InterPro" id="IPR000673">
    <property type="entry name" value="Sig_transdc_resp-reg_Me-estase"/>
</dbReference>
<dbReference type="EC" id="3.5.1.44" evidence="5"/>
<dbReference type="Proteomes" id="UP000614216">
    <property type="component" value="Unassembled WGS sequence"/>
</dbReference>
<evidence type="ECO:0000256" key="6">
    <source>
        <dbReference type="PROSITE-ProRule" id="PRU00050"/>
    </source>
</evidence>
<dbReference type="Pfam" id="PF00072">
    <property type="entry name" value="Response_reg"/>
    <property type="match status" value="1"/>
</dbReference>
<feature type="domain" description="CheB-type methylesterase" evidence="9">
    <location>
        <begin position="156"/>
        <end position="343"/>
    </location>
</feature>
<dbReference type="InterPro" id="IPR011006">
    <property type="entry name" value="CheY-like_superfamily"/>
</dbReference>